<keyword evidence="2" id="KW-1185">Reference proteome</keyword>
<protein>
    <submittedName>
        <fullName evidence="1">Uncharacterized protein</fullName>
    </submittedName>
</protein>
<name>A0ABQ5IDV4_9ASTR</name>
<accession>A0ABQ5IDV4</accession>
<evidence type="ECO:0000313" key="2">
    <source>
        <dbReference type="Proteomes" id="UP001151760"/>
    </source>
</evidence>
<comment type="caution">
    <text evidence="1">The sequence shown here is derived from an EMBL/GenBank/DDBJ whole genome shotgun (WGS) entry which is preliminary data.</text>
</comment>
<reference evidence="1" key="2">
    <citation type="submission" date="2022-01" db="EMBL/GenBank/DDBJ databases">
        <authorList>
            <person name="Yamashiro T."/>
            <person name="Shiraishi A."/>
            <person name="Satake H."/>
            <person name="Nakayama K."/>
        </authorList>
    </citation>
    <scope>NUCLEOTIDE SEQUENCE</scope>
</reference>
<sequence length="351" mass="41180">MTQALSSRIFTLELKDLPHKINQTVNEAVKEAVHSGTYKSLPEHVALYEALEASMKRANRDEFFAKKDKFRGHRYCLSSQDQDQTRLIQAYSKGRLTSNSRTRLGEYKLLWQTGDMSSFINWFCKRIKKKKLSKVDLEGPAFKVTIQTQYFFNKDLEYLVTRDKGRRSALSISKLKAAQYLDFGLEELVPSLWIESERDYDISAAYGISHCVVSLKTYERYGYTFLKEIVLRRADYNEYKISEADFKNLHPNDFKDMYLLHLQGQLNHLSGADKLGIESYQTKLNLTQPNWDASEFLFKEDYTIVSKRRVVIYRDINDQKKMMRETEVHTFSDGTLNRILDKLDHMVKDFK</sequence>
<proteinExistence type="predicted"/>
<dbReference type="EMBL" id="BQNB010020663">
    <property type="protein sequence ID" value="GJT98315.1"/>
    <property type="molecule type" value="Genomic_DNA"/>
</dbReference>
<gene>
    <name evidence="1" type="ORF">Tco_1093833</name>
</gene>
<reference evidence="1" key="1">
    <citation type="journal article" date="2022" name="Int. J. Mol. Sci.">
        <title>Draft Genome of Tanacetum Coccineum: Genomic Comparison of Closely Related Tanacetum-Family Plants.</title>
        <authorList>
            <person name="Yamashiro T."/>
            <person name="Shiraishi A."/>
            <person name="Nakayama K."/>
            <person name="Satake H."/>
        </authorList>
    </citation>
    <scope>NUCLEOTIDE SEQUENCE</scope>
</reference>
<organism evidence="1 2">
    <name type="scientific">Tanacetum coccineum</name>
    <dbReference type="NCBI Taxonomy" id="301880"/>
    <lineage>
        <taxon>Eukaryota</taxon>
        <taxon>Viridiplantae</taxon>
        <taxon>Streptophyta</taxon>
        <taxon>Embryophyta</taxon>
        <taxon>Tracheophyta</taxon>
        <taxon>Spermatophyta</taxon>
        <taxon>Magnoliopsida</taxon>
        <taxon>eudicotyledons</taxon>
        <taxon>Gunneridae</taxon>
        <taxon>Pentapetalae</taxon>
        <taxon>asterids</taxon>
        <taxon>campanulids</taxon>
        <taxon>Asterales</taxon>
        <taxon>Asteraceae</taxon>
        <taxon>Asteroideae</taxon>
        <taxon>Anthemideae</taxon>
        <taxon>Anthemidinae</taxon>
        <taxon>Tanacetum</taxon>
    </lineage>
</organism>
<evidence type="ECO:0000313" key="1">
    <source>
        <dbReference type="EMBL" id="GJT98315.1"/>
    </source>
</evidence>
<dbReference type="Proteomes" id="UP001151760">
    <property type="component" value="Unassembled WGS sequence"/>
</dbReference>